<keyword evidence="1" id="KW-0808">Transferase</keyword>
<accession>A0ABQ0SJ31</accession>
<sequence>MYRLANGTQVATLPAPAADSGTPGYATWGVVGGQDPSIIDPDMFNIHQEELISIVTAGGITPDKTNNAQVLAALRVLFAPLSALTLASSPLSPVSASTTVVVPAGVTRVYLEGTGSGGGGAGCAATTTSETYSGSGGSGGCHMRGVYAVTAGDSLAFTIGSGGPGNLGPGSGYAGGDTSCVNGAGKRLQYLPGGNPGVKNSNLSTAGGNGTTGVSDVTGTFLSAIGNDGSDGQAGTAMLTGNGGAGPYGGAGRAGLHGGFSGGGAGAGGGGAYDSGLTGANYAGGNGAGGAFLFKWLP</sequence>
<name>A0ABQ0SJ31_NOVHA</name>
<organism evidence="1 2">
    <name type="scientific">Novacetimonas hansenii</name>
    <name type="common">Komagataeibacter hansenii</name>
    <dbReference type="NCBI Taxonomy" id="436"/>
    <lineage>
        <taxon>Bacteria</taxon>
        <taxon>Pseudomonadati</taxon>
        <taxon>Pseudomonadota</taxon>
        <taxon>Alphaproteobacteria</taxon>
        <taxon>Acetobacterales</taxon>
        <taxon>Acetobacteraceae</taxon>
        <taxon>Novacetimonas</taxon>
    </lineage>
</organism>
<proteinExistence type="predicted"/>
<comment type="caution">
    <text evidence="1">The sequence shown here is derived from an EMBL/GenBank/DDBJ whole genome shotgun (WGS) entry which is preliminary data.</text>
</comment>
<gene>
    <name evidence="1" type="ORF">GHA01_30650</name>
</gene>
<reference evidence="1 2" key="1">
    <citation type="submission" date="2019-06" db="EMBL/GenBank/DDBJ databases">
        <title>Whole genome shotgun sequence of Komagataeibacter hansenii NBRC 14820.</title>
        <authorList>
            <person name="Hosoyama A."/>
            <person name="Uohara A."/>
            <person name="Ohji S."/>
            <person name="Ichikawa N."/>
        </authorList>
    </citation>
    <scope>NUCLEOTIDE SEQUENCE [LARGE SCALE GENOMIC DNA]</scope>
    <source>
        <strain evidence="1 2">NBRC 14820</strain>
    </source>
</reference>
<dbReference type="RefSeq" id="WP_003620660.1">
    <property type="nucleotide sequence ID" value="NZ_BJNN01000186.1"/>
</dbReference>
<keyword evidence="2" id="KW-1185">Reference proteome</keyword>
<dbReference type="GO" id="GO:0016301">
    <property type="term" value="F:kinase activity"/>
    <property type="evidence" value="ECO:0007669"/>
    <property type="project" value="UniProtKB-KW"/>
</dbReference>
<evidence type="ECO:0000313" key="1">
    <source>
        <dbReference type="EMBL" id="GEC65216.1"/>
    </source>
</evidence>
<keyword evidence="1" id="KW-0418">Kinase</keyword>
<protein>
    <submittedName>
        <fullName evidence="1">Carbohydrate kinase</fullName>
    </submittedName>
</protein>
<dbReference type="Proteomes" id="UP000319478">
    <property type="component" value="Unassembled WGS sequence"/>
</dbReference>
<evidence type="ECO:0000313" key="2">
    <source>
        <dbReference type="Proteomes" id="UP000319478"/>
    </source>
</evidence>
<dbReference type="EMBL" id="BJNN01000186">
    <property type="protein sequence ID" value="GEC65216.1"/>
    <property type="molecule type" value="Genomic_DNA"/>
</dbReference>